<protein>
    <submittedName>
        <fullName evidence="9">DNA-directed RNA polymerase sigma-70 factor</fullName>
    </submittedName>
</protein>
<dbReference type="Pfam" id="PF04542">
    <property type="entry name" value="Sigma70_r2"/>
    <property type="match status" value="1"/>
</dbReference>
<dbReference type="NCBIfam" id="TIGR02937">
    <property type="entry name" value="sigma70-ECF"/>
    <property type="match status" value="1"/>
</dbReference>
<keyword evidence="5" id="KW-0804">Transcription</keyword>
<proteinExistence type="inferred from homology"/>
<dbReference type="CDD" id="cd06171">
    <property type="entry name" value="Sigma70_r4"/>
    <property type="match status" value="1"/>
</dbReference>
<dbReference type="InterPro" id="IPR039425">
    <property type="entry name" value="RNA_pol_sigma-70-like"/>
</dbReference>
<evidence type="ECO:0000256" key="5">
    <source>
        <dbReference type="ARBA" id="ARBA00023163"/>
    </source>
</evidence>
<evidence type="ECO:0000256" key="3">
    <source>
        <dbReference type="ARBA" id="ARBA00023082"/>
    </source>
</evidence>
<dbReference type="InterPro" id="IPR013324">
    <property type="entry name" value="RNA_pol_sigma_r3/r4-like"/>
</dbReference>
<evidence type="ECO:0000313" key="10">
    <source>
        <dbReference type="Proteomes" id="UP000619293"/>
    </source>
</evidence>
<dbReference type="SUPFAM" id="SSF88659">
    <property type="entry name" value="Sigma3 and sigma4 domains of RNA polymerase sigma factors"/>
    <property type="match status" value="1"/>
</dbReference>
<dbReference type="GO" id="GO:0003677">
    <property type="term" value="F:DNA binding"/>
    <property type="evidence" value="ECO:0007669"/>
    <property type="project" value="UniProtKB-KW"/>
</dbReference>
<accession>A0A8J3K3Q4</accession>
<dbReference type="Gene3D" id="1.10.10.10">
    <property type="entry name" value="Winged helix-like DNA-binding domain superfamily/Winged helix DNA-binding domain"/>
    <property type="match status" value="1"/>
</dbReference>
<dbReference type="RefSeq" id="WP_191837738.1">
    <property type="nucleotide sequence ID" value="NZ_BAAALB010000010.1"/>
</dbReference>
<reference evidence="9 10" key="1">
    <citation type="submission" date="2021-01" db="EMBL/GenBank/DDBJ databases">
        <title>Whole genome shotgun sequence of Catellatospora chokoriensis NBRC 107358.</title>
        <authorList>
            <person name="Komaki H."/>
            <person name="Tamura T."/>
        </authorList>
    </citation>
    <scope>NUCLEOTIDE SEQUENCE [LARGE SCALE GENOMIC DNA]</scope>
    <source>
        <strain evidence="9 10">NBRC 107358</strain>
    </source>
</reference>
<evidence type="ECO:0000256" key="4">
    <source>
        <dbReference type="ARBA" id="ARBA00023125"/>
    </source>
</evidence>
<dbReference type="AlphaFoldDB" id="A0A8J3K3Q4"/>
<feature type="domain" description="RNA polymerase sigma factor 70 region 4 type 2" evidence="8">
    <location>
        <begin position="132"/>
        <end position="182"/>
    </location>
</feature>
<evidence type="ECO:0000313" key="9">
    <source>
        <dbReference type="EMBL" id="GIF87924.1"/>
    </source>
</evidence>
<dbReference type="PANTHER" id="PTHR43133">
    <property type="entry name" value="RNA POLYMERASE ECF-TYPE SIGMA FACTO"/>
    <property type="match status" value="1"/>
</dbReference>
<dbReference type="Proteomes" id="UP000619293">
    <property type="component" value="Unassembled WGS sequence"/>
</dbReference>
<name>A0A8J3K3Q4_9ACTN</name>
<keyword evidence="2" id="KW-0805">Transcription regulation</keyword>
<evidence type="ECO:0000256" key="1">
    <source>
        <dbReference type="ARBA" id="ARBA00010641"/>
    </source>
</evidence>
<dbReference type="Gene3D" id="1.10.1740.10">
    <property type="match status" value="1"/>
</dbReference>
<feature type="domain" description="RNA polymerase sigma-70 region 2" evidence="7">
    <location>
        <begin position="30"/>
        <end position="96"/>
    </location>
</feature>
<dbReference type="Pfam" id="PF08281">
    <property type="entry name" value="Sigma70_r4_2"/>
    <property type="match status" value="1"/>
</dbReference>
<dbReference type="InterPro" id="IPR013249">
    <property type="entry name" value="RNA_pol_sigma70_r4_t2"/>
</dbReference>
<evidence type="ECO:0000256" key="2">
    <source>
        <dbReference type="ARBA" id="ARBA00023015"/>
    </source>
</evidence>
<evidence type="ECO:0000256" key="6">
    <source>
        <dbReference type="SAM" id="MobiDB-lite"/>
    </source>
</evidence>
<dbReference type="SUPFAM" id="SSF88946">
    <property type="entry name" value="Sigma2 domain of RNA polymerase sigma factors"/>
    <property type="match status" value="1"/>
</dbReference>
<dbReference type="GO" id="GO:0006352">
    <property type="term" value="P:DNA-templated transcription initiation"/>
    <property type="evidence" value="ECO:0007669"/>
    <property type="project" value="InterPro"/>
</dbReference>
<keyword evidence="3" id="KW-0731">Sigma factor</keyword>
<dbReference type="EMBL" id="BONG01000006">
    <property type="protein sequence ID" value="GIF87924.1"/>
    <property type="molecule type" value="Genomic_DNA"/>
</dbReference>
<dbReference type="InterPro" id="IPR007627">
    <property type="entry name" value="RNA_pol_sigma70_r2"/>
</dbReference>
<keyword evidence="10" id="KW-1185">Reference proteome</keyword>
<sequence>MTVTTEHDPPAGADPPVAQPPPDPADLGAMFDAYARDLLRYAGQRVGEQVAEDVVAQTFLIAYEQRHRYDGTRGAMLPWLYGICGNLLRRHHRTEVRALRAVAATQSHAADEVAPDARSAERVDAQRAVARVATTLAKLPRRQREVLLLFAVAELEYAEIAQALGIPLGSVQSALHRARTKIKSALAAAGGSR</sequence>
<keyword evidence="4" id="KW-0238">DNA-binding</keyword>
<dbReference type="GO" id="GO:0016987">
    <property type="term" value="F:sigma factor activity"/>
    <property type="evidence" value="ECO:0007669"/>
    <property type="project" value="UniProtKB-KW"/>
</dbReference>
<keyword evidence="9" id="KW-0240">DNA-directed RNA polymerase</keyword>
<dbReference type="PANTHER" id="PTHR43133:SF8">
    <property type="entry name" value="RNA POLYMERASE SIGMA FACTOR HI_1459-RELATED"/>
    <property type="match status" value="1"/>
</dbReference>
<feature type="region of interest" description="Disordered" evidence="6">
    <location>
        <begin position="1"/>
        <end position="26"/>
    </location>
</feature>
<gene>
    <name evidence="9" type="primary">rpoE_2</name>
    <name evidence="9" type="ORF">Cch02nite_13680</name>
</gene>
<evidence type="ECO:0000259" key="8">
    <source>
        <dbReference type="Pfam" id="PF08281"/>
    </source>
</evidence>
<organism evidence="9 10">
    <name type="scientific">Catellatospora chokoriensis</name>
    <dbReference type="NCBI Taxonomy" id="310353"/>
    <lineage>
        <taxon>Bacteria</taxon>
        <taxon>Bacillati</taxon>
        <taxon>Actinomycetota</taxon>
        <taxon>Actinomycetes</taxon>
        <taxon>Micromonosporales</taxon>
        <taxon>Micromonosporaceae</taxon>
        <taxon>Catellatospora</taxon>
    </lineage>
</organism>
<dbReference type="InterPro" id="IPR013325">
    <property type="entry name" value="RNA_pol_sigma_r2"/>
</dbReference>
<dbReference type="InterPro" id="IPR036388">
    <property type="entry name" value="WH-like_DNA-bd_sf"/>
</dbReference>
<dbReference type="InterPro" id="IPR014284">
    <property type="entry name" value="RNA_pol_sigma-70_dom"/>
</dbReference>
<comment type="caution">
    <text evidence="9">The sequence shown here is derived from an EMBL/GenBank/DDBJ whole genome shotgun (WGS) entry which is preliminary data.</text>
</comment>
<dbReference type="GO" id="GO:0000428">
    <property type="term" value="C:DNA-directed RNA polymerase complex"/>
    <property type="evidence" value="ECO:0007669"/>
    <property type="project" value="UniProtKB-KW"/>
</dbReference>
<comment type="similarity">
    <text evidence="1">Belongs to the sigma-70 factor family. ECF subfamily.</text>
</comment>
<evidence type="ECO:0000259" key="7">
    <source>
        <dbReference type="Pfam" id="PF04542"/>
    </source>
</evidence>